<evidence type="ECO:0000313" key="1">
    <source>
        <dbReference type="EMBL" id="SDR74334.1"/>
    </source>
</evidence>
<dbReference type="InterPro" id="IPR018550">
    <property type="entry name" value="Lipid-A_deacylase-rel"/>
</dbReference>
<dbReference type="Pfam" id="PF09411">
    <property type="entry name" value="PagL"/>
    <property type="match status" value="1"/>
</dbReference>
<sequence length="367" mass="41846">MKRIAPFLLFLCSFISFGQQEKPKKYFSLDASYFYGSILEHNPDIAHLITDHPNGFLLSYNRKTYGLEKWESRYNYPDFGYSFIYQDMKNTNLGENYSVYGHFSFYALKRLLMFRIGQGIAYTTNPYDPDTNYLNNAYGTRFLSSTYLMGNFRKENIIGGLGVNAGVTIIHYSNADTGSPNHSTNTFTLNVGLNYLLDHSNQPDYIPGDKAEKYTEPFHYNFAVRSGLNTSGVVGSPKLPFLTLSAYADKVLNHKSTLQGGAELFFSRSLEEFINYQAAAFPQKGTKGDEDSKRLGLFVGHKLTFNKMSLITQLGYYAYYPYTDYVEQVYNRVGLERKITDDWWASVTVRSHGANAEAVEFSIGYRL</sequence>
<dbReference type="Proteomes" id="UP000198858">
    <property type="component" value="Chromosome I"/>
</dbReference>
<dbReference type="STRING" id="1250231.SAMN04488552_0821"/>
<dbReference type="Gene3D" id="2.40.160.20">
    <property type="match status" value="1"/>
</dbReference>
<evidence type="ECO:0000313" key="2">
    <source>
        <dbReference type="Proteomes" id="UP000198858"/>
    </source>
</evidence>
<keyword evidence="2" id="KW-1185">Reference proteome</keyword>
<proteinExistence type="predicted"/>
<reference evidence="1 2" key="1">
    <citation type="submission" date="2016-10" db="EMBL/GenBank/DDBJ databases">
        <authorList>
            <person name="Varghese N."/>
            <person name="Submissions S."/>
        </authorList>
    </citation>
    <scope>NUCLEOTIDE SEQUENCE [LARGE SCALE GENOMIC DNA]</scope>
    <source>
        <strain evidence="1 2">Mar_2010_102</strain>
    </source>
</reference>
<gene>
    <name evidence="1" type="ORF">SAMN04488552_0821</name>
</gene>
<dbReference type="RefSeq" id="WP_089661399.1">
    <property type="nucleotide sequence ID" value="NZ_LT629745.1"/>
</dbReference>
<accession>A0A1H1LID9</accession>
<dbReference type="AlphaFoldDB" id="A0A1H1LID9"/>
<dbReference type="EMBL" id="LT629745">
    <property type="protein sequence ID" value="SDR74334.1"/>
    <property type="molecule type" value="Genomic_DNA"/>
</dbReference>
<name>A0A1H1LID9_9FLAO</name>
<organism evidence="1 2">
    <name type="scientific">Christiangramia echinicola</name>
    <dbReference type="NCBI Taxonomy" id="279359"/>
    <lineage>
        <taxon>Bacteria</taxon>
        <taxon>Pseudomonadati</taxon>
        <taxon>Bacteroidota</taxon>
        <taxon>Flavobacteriia</taxon>
        <taxon>Flavobacteriales</taxon>
        <taxon>Flavobacteriaceae</taxon>
        <taxon>Christiangramia</taxon>
    </lineage>
</organism>
<protein>
    <submittedName>
        <fullName evidence="1">Lipid A 3-O-deacylase (PagL)</fullName>
    </submittedName>
</protein>